<protein>
    <submittedName>
        <fullName evidence="1">Transporter substrate-binding domain-containing protein</fullName>
    </submittedName>
</protein>
<organism evidence="1 2">
    <name type="scientific">Pseudoduganella ginsengisoli</name>
    <dbReference type="NCBI Taxonomy" id="1462440"/>
    <lineage>
        <taxon>Bacteria</taxon>
        <taxon>Pseudomonadati</taxon>
        <taxon>Pseudomonadota</taxon>
        <taxon>Betaproteobacteria</taxon>
        <taxon>Burkholderiales</taxon>
        <taxon>Oxalobacteraceae</taxon>
        <taxon>Telluria group</taxon>
        <taxon>Pseudoduganella</taxon>
    </lineage>
</organism>
<dbReference type="OrthoDB" id="9130312at2"/>
<dbReference type="Proteomes" id="UP000484015">
    <property type="component" value="Unassembled WGS sequence"/>
</dbReference>
<evidence type="ECO:0000313" key="1">
    <source>
        <dbReference type="EMBL" id="MTW04359.1"/>
    </source>
</evidence>
<reference evidence="1 2" key="1">
    <citation type="submission" date="2019-11" db="EMBL/GenBank/DDBJ databases">
        <title>Type strains purchased from KCTC, JCM and DSMZ.</title>
        <authorList>
            <person name="Lu H."/>
        </authorList>
    </citation>
    <scope>NUCLEOTIDE SEQUENCE [LARGE SCALE GENOMIC DNA]</scope>
    <source>
        <strain evidence="1 2">KCTC 42409</strain>
    </source>
</reference>
<comment type="caution">
    <text evidence="1">The sequence shown here is derived from an EMBL/GenBank/DDBJ whole genome shotgun (WGS) entry which is preliminary data.</text>
</comment>
<dbReference type="AlphaFoldDB" id="A0A6L6Q4K3"/>
<sequence length="279" mass="31512">MGYNRYPSPLECGITMLTIIRAFVVLLLALLALHCQAQPVEFRVAFEDKDSYDHTGNGSVVPEHPGVLVELVAMIPARVPNLRITFSRKPWARCLAELEVGAVDAIFSSSFKPERQKTGMYPMADGKPDRRYRMDTKSYSLYKLRETPLEWDGTAFSHVQQGVIAMRGYAIIDDLKKSGVPVMEANSPDDAFRMLLAGRADGFAHLTDFGDLTLRRKPELDRVVKLPMPLATRDYYLQISHQFNARHPELAPKIWKALAEARQAEGERLAAKYLKLYAE</sequence>
<dbReference type="EMBL" id="WNLA01000015">
    <property type="protein sequence ID" value="MTW04359.1"/>
    <property type="molecule type" value="Genomic_DNA"/>
</dbReference>
<dbReference type="Gene3D" id="3.40.190.10">
    <property type="entry name" value="Periplasmic binding protein-like II"/>
    <property type="match status" value="2"/>
</dbReference>
<proteinExistence type="predicted"/>
<dbReference type="SUPFAM" id="SSF53850">
    <property type="entry name" value="Periplasmic binding protein-like II"/>
    <property type="match status" value="1"/>
</dbReference>
<name>A0A6L6Q4K3_9BURK</name>
<evidence type="ECO:0000313" key="2">
    <source>
        <dbReference type="Proteomes" id="UP000484015"/>
    </source>
</evidence>
<accession>A0A6L6Q4K3</accession>
<gene>
    <name evidence="1" type="ORF">GM668_19965</name>
</gene>
<keyword evidence="2" id="KW-1185">Reference proteome</keyword>